<feature type="compositionally biased region" description="Basic and acidic residues" evidence="3">
    <location>
        <begin position="484"/>
        <end position="494"/>
    </location>
</feature>
<keyword evidence="1" id="KW-0479">Metal-binding</keyword>
<dbReference type="PANTHER" id="PTHR47654:SF5">
    <property type="entry name" value="TRANSCRIPTION FACTOR DOMAIN-CONTAINING PROTEIN"/>
    <property type="match status" value="1"/>
</dbReference>
<protein>
    <recommendedName>
        <fullName evidence="4">Zn(2)-C6 fungal-type domain-containing protein</fullName>
    </recommendedName>
</protein>
<reference evidence="6" key="2">
    <citation type="journal article" date="2013" name="PLoS Genet.">
        <title>Comparative genome structure, secondary metabolite, and effector coding capacity across Cochliobolus pathogens.</title>
        <authorList>
            <person name="Condon B.J."/>
            <person name="Leng Y."/>
            <person name="Wu D."/>
            <person name="Bushley K.E."/>
            <person name="Ohm R.A."/>
            <person name="Otillar R."/>
            <person name="Martin J."/>
            <person name="Schackwitz W."/>
            <person name="Grimwood J."/>
            <person name="MohdZainudin N."/>
            <person name="Xue C."/>
            <person name="Wang R."/>
            <person name="Manning V.A."/>
            <person name="Dhillon B."/>
            <person name="Tu Z.J."/>
            <person name="Steffenson B.J."/>
            <person name="Salamov A."/>
            <person name="Sun H."/>
            <person name="Lowry S."/>
            <person name="LaButti K."/>
            <person name="Han J."/>
            <person name="Copeland A."/>
            <person name="Lindquist E."/>
            <person name="Barry K."/>
            <person name="Schmutz J."/>
            <person name="Baker S.E."/>
            <person name="Ciuffetti L.M."/>
            <person name="Grigoriev I.V."/>
            <person name="Zhong S."/>
            <person name="Turgeon B.G."/>
        </authorList>
    </citation>
    <scope>NUCLEOTIDE SEQUENCE [LARGE SCALE GENOMIC DNA]</scope>
    <source>
        <strain evidence="6">ND90Pr / ATCC 201652</strain>
    </source>
</reference>
<reference evidence="5 6" key="1">
    <citation type="journal article" date="2012" name="PLoS Pathog.">
        <title>Diverse lifestyles and strategies of plant pathogenesis encoded in the genomes of eighteen Dothideomycetes fungi.</title>
        <authorList>
            <person name="Ohm R.A."/>
            <person name="Feau N."/>
            <person name="Henrissat B."/>
            <person name="Schoch C.L."/>
            <person name="Horwitz B.A."/>
            <person name="Barry K.W."/>
            <person name="Condon B.J."/>
            <person name="Copeland A.C."/>
            <person name="Dhillon B."/>
            <person name="Glaser F."/>
            <person name="Hesse C.N."/>
            <person name="Kosti I."/>
            <person name="LaButti K."/>
            <person name="Lindquist E.A."/>
            <person name="Lucas S."/>
            <person name="Salamov A.A."/>
            <person name="Bradshaw R.E."/>
            <person name="Ciuffetti L."/>
            <person name="Hamelin R.C."/>
            <person name="Kema G.H.J."/>
            <person name="Lawrence C."/>
            <person name="Scott J.A."/>
            <person name="Spatafora J.W."/>
            <person name="Turgeon B.G."/>
            <person name="de Wit P.J.G.M."/>
            <person name="Zhong S."/>
            <person name="Goodwin S.B."/>
            <person name="Grigoriev I.V."/>
        </authorList>
    </citation>
    <scope>NUCLEOTIDE SEQUENCE [LARGE SCALE GENOMIC DNA]</scope>
    <source>
        <strain evidence="6">ND90Pr / ATCC 201652</strain>
    </source>
</reference>
<keyword evidence="6" id="KW-1185">Reference proteome</keyword>
<dbReference type="InterPro" id="IPR001138">
    <property type="entry name" value="Zn2Cys6_DnaBD"/>
</dbReference>
<dbReference type="Pfam" id="PF00172">
    <property type="entry name" value="Zn_clus"/>
    <property type="match status" value="1"/>
</dbReference>
<dbReference type="InterPro" id="IPR007219">
    <property type="entry name" value="XnlR_reg_dom"/>
</dbReference>
<dbReference type="HOGENOM" id="CLU_011910_1_0_1"/>
<dbReference type="Proteomes" id="UP000016934">
    <property type="component" value="Unassembled WGS sequence"/>
</dbReference>
<evidence type="ECO:0000256" key="1">
    <source>
        <dbReference type="ARBA" id="ARBA00022723"/>
    </source>
</evidence>
<dbReference type="SMART" id="SM00906">
    <property type="entry name" value="Fungal_trans"/>
    <property type="match status" value="1"/>
</dbReference>
<dbReference type="CDD" id="cd00067">
    <property type="entry name" value="GAL4"/>
    <property type="match status" value="1"/>
</dbReference>
<dbReference type="EMBL" id="KB445650">
    <property type="protein sequence ID" value="EMD60329.1"/>
    <property type="molecule type" value="Genomic_DNA"/>
</dbReference>
<dbReference type="SMART" id="SM00066">
    <property type="entry name" value="GAL4"/>
    <property type="match status" value="1"/>
</dbReference>
<evidence type="ECO:0000313" key="5">
    <source>
        <dbReference type="EMBL" id="EMD60329.1"/>
    </source>
</evidence>
<proteinExistence type="predicted"/>
<dbReference type="GO" id="GO:0000981">
    <property type="term" value="F:DNA-binding transcription factor activity, RNA polymerase II-specific"/>
    <property type="evidence" value="ECO:0007669"/>
    <property type="project" value="InterPro"/>
</dbReference>
<evidence type="ECO:0000313" key="6">
    <source>
        <dbReference type="Proteomes" id="UP000016934"/>
    </source>
</evidence>
<dbReference type="AlphaFoldDB" id="M2QZ61"/>
<feature type="compositionally biased region" description="Polar residues" evidence="3">
    <location>
        <begin position="495"/>
        <end position="515"/>
    </location>
</feature>
<keyword evidence="2" id="KW-0539">Nucleus</keyword>
<dbReference type="eggNOG" id="ENOG502RZ6G">
    <property type="taxonomic scope" value="Eukaryota"/>
</dbReference>
<dbReference type="SUPFAM" id="SSF57701">
    <property type="entry name" value="Zn2/Cys6 DNA-binding domain"/>
    <property type="match status" value="1"/>
</dbReference>
<dbReference type="GO" id="GO:0008270">
    <property type="term" value="F:zinc ion binding"/>
    <property type="evidence" value="ECO:0007669"/>
    <property type="project" value="InterPro"/>
</dbReference>
<dbReference type="GO" id="GO:0006351">
    <property type="term" value="P:DNA-templated transcription"/>
    <property type="evidence" value="ECO:0007669"/>
    <property type="project" value="InterPro"/>
</dbReference>
<dbReference type="OMA" id="NGPWWCA"/>
<dbReference type="Pfam" id="PF04082">
    <property type="entry name" value="Fungal_trans"/>
    <property type="match status" value="1"/>
</dbReference>
<dbReference type="KEGG" id="bsc:COCSADRAFT_184163"/>
<name>M2QZ61_COCSN</name>
<dbReference type="CDD" id="cd12148">
    <property type="entry name" value="fungal_TF_MHR"/>
    <property type="match status" value="1"/>
</dbReference>
<dbReference type="OrthoDB" id="5296287at2759"/>
<feature type="region of interest" description="Disordered" evidence="3">
    <location>
        <begin position="860"/>
        <end position="881"/>
    </location>
</feature>
<sequence>MDNTQQHHPPEHLSSWSRPGAKVAIPRLQNINYHLSARARPQRPRTDVVSKACMQCRKRKIKCSGDRPRCTNCQRQGKDHACYYEQERKDRLRGALRKVQILTALFNDVSTQLDEKGKNKIQEVLASFEDDTPSLSTPLVPSVLHSKRQRQSSYFDDDAVSSTSADVGEAFVSASVGSNEDLDFVQEDLLRVNEAESAGFMGRNSQAQWLRALESKVEQPGGEPSFSNYGPPGASSEAFNRRAEALHGRQQKSGYTQANANSATNYYFYLDKANIDVEIGDPNVVPSASTAQSLFGYYKHAVYSPFKLVDDEFERQLQFYLNEKDGIVTANVCPKWKAVMNLVFAIGARYSYLVDAEWRADDRDHLVYMWRAIHLLQLQNMRTLVSHPEQRLIQAIGLLALYYLTIGHVSRAWFMIGMAIRHAQAAGLHLRYENPSIPNDRRNSLAELWWALNSVECVLTAILGRPRAIYANDCTLPPPGTVRTETESKSREATTDNTFTTASVYSRGSGSSTGEKSAAHNLDNFAAAYVRLDILMDKILTGLYSPRKSVRSWKSAQSMIASLSEELETWALQSLPQGAPVAAAAAAATVDHSLDRERLLLYLYYYNAKICITRPCVCKTDERIKRQSEESSRFNQKTAEACIGAALDIAALLPDVPNRSWYYANGPWWCATHMIMQALTPLLIELSLDCVHLTIDMSHVTSCVEKLIAWLHSMKTVDAVSESAYNVVTKVLSRQRSEDAAKKQMPHPEHTQALGRQEYGPLQQQPGSQQSYQITNHPHQLQQIEHAWPGPDELGSMPYFPQPDIGRFYQNNAPSSEYLTSSNTGIHEFGQPQMSLFYANPFMATMDQWDWDSMAVEDTGHGHGQGMHQYQGQNFGGGPSQ</sequence>
<dbReference type="PROSITE" id="PS50048">
    <property type="entry name" value="ZN2_CY6_FUNGAL_2"/>
    <property type="match status" value="1"/>
</dbReference>
<dbReference type="InterPro" id="IPR053230">
    <property type="entry name" value="Trans_reg_galc"/>
</dbReference>
<feature type="region of interest" description="Disordered" evidence="3">
    <location>
        <begin position="481"/>
        <end position="516"/>
    </location>
</feature>
<evidence type="ECO:0000259" key="4">
    <source>
        <dbReference type="PROSITE" id="PS50048"/>
    </source>
</evidence>
<dbReference type="RefSeq" id="XP_007703712.1">
    <property type="nucleotide sequence ID" value="XM_007705522.1"/>
</dbReference>
<dbReference type="InterPro" id="IPR036864">
    <property type="entry name" value="Zn2-C6_fun-type_DNA-bd_sf"/>
</dbReference>
<accession>M2QZ61</accession>
<dbReference type="PANTHER" id="PTHR47654">
    <property type="entry name" value="ZN(II)2CYS6 TRANSCRIPTION FACTOR (EUROFUNG)-RELATED"/>
    <property type="match status" value="1"/>
</dbReference>
<gene>
    <name evidence="5" type="ORF">COCSADRAFT_184163</name>
</gene>
<feature type="domain" description="Zn(2)-C6 fungal-type" evidence="4">
    <location>
        <begin position="52"/>
        <end position="84"/>
    </location>
</feature>
<dbReference type="Gene3D" id="4.10.240.10">
    <property type="entry name" value="Zn(2)-C6 fungal-type DNA-binding domain"/>
    <property type="match status" value="1"/>
</dbReference>
<dbReference type="GeneID" id="19133449"/>
<evidence type="ECO:0000256" key="2">
    <source>
        <dbReference type="ARBA" id="ARBA00023242"/>
    </source>
</evidence>
<evidence type="ECO:0000256" key="3">
    <source>
        <dbReference type="SAM" id="MobiDB-lite"/>
    </source>
</evidence>
<dbReference type="GO" id="GO:0003677">
    <property type="term" value="F:DNA binding"/>
    <property type="evidence" value="ECO:0007669"/>
    <property type="project" value="InterPro"/>
</dbReference>
<dbReference type="PROSITE" id="PS00463">
    <property type="entry name" value="ZN2_CY6_FUNGAL_1"/>
    <property type="match status" value="1"/>
</dbReference>
<organism evidence="5 6">
    <name type="scientific">Cochliobolus sativus (strain ND90Pr / ATCC 201652)</name>
    <name type="common">Common root rot and spot blotch fungus</name>
    <name type="synonym">Bipolaris sorokiniana</name>
    <dbReference type="NCBI Taxonomy" id="665912"/>
    <lineage>
        <taxon>Eukaryota</taxon>
        <taxon>Fungi</taxon>
        <taxon>Dikarya</taxon>
        <taxon>Ascomycota</taxon>
        <taxon>Pezizomycotina</taxon>
        <taxon>Dothideomycetes</taxon>
        <taxon>Pleosporomycetidae</taxon>
        <taxon>Pleosporales</taxon>
        <taxon>Pleosporineae</taxon>
        <taxon>Pleosporaceae</taxon>
        <taxon>Bipolaris</taxon>
    </lineage>
</organism>